<evidence type="ECO:0000313" key="1">
    <source>
        <dbReference type="EMBL" id="KAG6631154.1"/>
    </source>
</evidence>
<dbReference type="EMBL" id="CM031821">
    <property type="protein sequence ID" value="KAG6631154.1"/>
    <property type="molecule type" value="Genomic_DNA"/>
</dbReference>
<dbReference type="AlphaFoldDB" id="A0A8T1NPQ6"/>
<comment type="caution">
    <text evidence="1">The sequence shown here is derived from an EMBL/GenBank/DDBJ whole genome shotgun (WGS) entry which is preliminary data.</text>
</comment>
<sequence>MVYLQYPSQIVNRMITRFSSAIQRICIIMIRRLHWQYWKQPILHNQSITIVKVPTSRSKVVPHYSSTRLMIQIEEYDVLLVMG</sequence>
<dbReference type="Proteomes" id="UP000811609">
    <property type="component" value="Chromosome 13"/>
</dbReference>
<evidence type="ECO:0000313" key="2">
    <source>
        <dbReference type="Proteomes" id="UP000811609"/>
    </source>
</evidence>
<proteinExistence type="predicted"/>
<reference evidence="1" key="1">
    <citation type="submission" date="2020-12" db="EMBL/GenBank/DDBJ databases">
        <title>WGS assembly of Carya illinoinensis cv. Pawnee.</title>
        <authorList>
            <person name="Platts A."/>
            <person name="Shu S."/>
            <person name="Wright S."/>
            <person name="Barry K."/>
            <person name="Edger P."/>
            <person name="Pires J.C."/>
            <person name="Schmutz J."/>
        </authorList>
    </citation>
    <scope>NUCLEOTIDE SEQUENCE</scope>
    <source>
        <tissue evidence="1">Leaf</tissue>
    </source>
</reference>
<accession>A0A8T1NPQ6</accession>
<organism evidence="1 2">
    <name type="scientific">Carya illinoinensis</name>
    <name type="common">Pecan</name>
    <dbReference type="NCBI Taxonomy" id="32201"/>
    <lineage>
        <taxon>Eukaryota</taxon>
        <taxon>Viridiplantae</taxon>
        <taxon>Streptophyta</taxon>
        <taxon>Embryophyta</taxon>
        <taxon>Tracheophyta</taxon>
        <taxon>Spermatophyta</taxon>
        <taxon>Magnoliopsida</taxon>
        <taxon>eudicotyledons</taxon>
        <taxon>Gunneridae</taxon>
        <taxon>Pentapetalae</taxon>
        <taxon>rosids</taxon>
        <taxon>fabids</taxon>
        <taxon>Fagales</taxon>
        <taxon>Juglandaceae</taxon>
        <taxon>Carya</taxon>
    </lineage>
</organism>
<protein>
    <submittedName>
        <fullName evidence="1">Uncharacterized protein</fullName>
    </submittedName>
</protein>
<name>A0A8T1NPQ6_CARIL</name>
<gene>
    <name evidence="1" type="ORF">CIPAW_13G071000</name>
</gene>
<keyword evidence="2" id="KW-1185">Reference proteome</keyword>